<reference evidence="2" key="1">
    <citation type="journal article" date="2020" name="mSystems">
        <title>Genome- and Community-Level Interaction Insights into Carbon Utilization and Element Cycling Functions of Hydrothermarchaeota in Hydrothermal Sediment.</title>
        <authorList>
            <person name="Zhou Z."/>
            <person name="Liu Y."/>
            <person name="Xu W."/>
            <person name="Pan J."/>
            <person name="Luo Z.H."/>
            <person name="Li M."/>
        </authorList>
    </citation>
    <scope>NUCLEOTIDE SEQUENCE [LARGE SCALE GENOMIC DNA]</scope>
    <source>
        <strain evidence="2">HyVt-570</strain>
    </source>
</reference>
<comment type="caution">
    <text evidence="2">The sequence shown here is derived from an EMBL/GenBank/DDBJ whole genome shotgun (WGS) entry which is preliminary data.</text>
</comment>
<sequence>MSRLLLDTHAFLWWISDDPRLSPAAREAIADGASEVFLSAVSVWEMVIKMGLGRLELPEDLESFLARQLQVNGFRPLAMTLPHALAVRHLPDVHKDPFDRLLVAQAQHEELVLVSGDAAVRRYPVSVIW</sequence>
<proteinExistence type="predicted"/>
<evidence type="ECO:0000313" key="2">
    <source>
        <dbReference type="EMBL" id="HGY08464.1"/>
    </source>
</evidence>
<dbReference type="InterPro" id="IPR029060">
    <property type="entry name" value="PIN-like_dom_sf"/>
</dbReference>
<evidence type="ECO:0000259" key="1">
    <source>
        <dbReference type="Pfam" id="PF01850"/>
    </source>
</evidence>
<dbReference type="PANTHER" id="PTHR36173">
    <property type="entry name" value="RIBONUCLEASE VAPC16-RELATED"/>
    <property type="match status" value="1"/>
</dbReference>
<accession>A0A7C4VAW5</accession>
<dbReference type="EMBL" id="DRPZ01000006">
    <property type="protein sequence ID" value="HGY08464.1"/>
    <property type="molecule type" value="Genomic_DNA"/>
</dbReference>
<dbReference type="InterPro" id="IPR041705">
    <property type="entry name" value="PIN_Sll0205"/>
</dbReference>
<dbReference type="PANTHER" id="PTHR36173:SF2">
    <property type="entry name" value="RIBONUCLEASE VAPC16"/>
    <property type="match status" value="1"/>
</dbReference>
<protein>
    <submittedName>
        <fullName evidence="2">Type II toxin-antitoxin system VapC family toxin</fullName>
    </submittedName>
</protein>
<dbReference type="InterPro" id="IPR002716">
    <property type="entry name" value="PIN_dom"/>
</dbReference>
<dbReference type="InterPro" id="IPR052919">
    <property type="entry name" value="TA_system_RNase"/>
</dbReference>
<gene>
    <name evidence="2" type="ORF">ENK37_00185</name>
</gene>
<dbReference type="Gene3D" id="3.40.50.1010">
    <property type="entry name" value="5'-nuclease"/>
    <property type="match status" value="1"/>
</dbReference>
<feature type="domain" description="PIN" evidence="1">
    <location>
        <begin position="5"/>
        <end position="123"/>
    </location>
</feature>
<name>A0A7C4VAW5_9DEIN</name>
<dbReference type="CDD" id="cd09872">
    <property type="entry name" value="PIN_Sll0205-like"/>
    <property type="match status" value="1"/>
</dbReference>
<dbReference type="Proteomes" id="UP000885759">
    <property type="component" value="Unassembled WGS sequence"/>
</dbReference>
<dbReference type="AlphaFoldDB" id="A0A7C4VAW5"/>
<organism evidence="2">
    <name type="scientific">Oceanithermus profundus</name>
    <dbReference type="NCBI Taxonomy" id="187137"/>
    <lineage>
        <taxon>Bacteria</taxon>
        <taxon>Thermotogati</taxon>
        <taxon>Deinococcota</taxon>
        <taxon>Deinococci</taxon>
        <taxon>Thermales</taxon>
        <taxon>Thermaceae</taxon>
        <taxon>Oceanithermus</taxon>
    </lineage>
</organism>
<dbReference type="SUPFAM" id="SSF88723">
    <property type="entry name" value="PIN domain-like"/>
    <property type="match status" value="1"/>
</dbReference>
<dbReference type="Pfam" id="PF01850">
    <property type="entry name" value="PIN"/>
    <property type="match status" value="1"/>
</dbReference>